<dbReference type="EMBL" id="LT907782">
    <property type="protein sequence ID" value="SNX59221.1"/>
    <property type="molecule type" value="Genomic_DNA"/>
</dbReference>
<dbReference type="AlphaFoldDB" id="A0A285BVA3"/>
<evidence type="ECO:0000313" key="1">
    <source>
        <dbReference type="EMBL" id="SNX59221.1"/>
    </source>
</evidence>
<protein>
    <submittedName>
        <fullName evidence="1">Uncharacterized protein</fullName>
    </submittedName>
</protein>
<organism evidence="1 2">
    <name type="scientific">Nitrosomonas ureae</name>
    <dbReference type="NCBI Taxonomy" id="44577"/>
    <lineage>
        <taxon>Bacteria</taxon>
        <taxon>Pseudomonadati</taxon>
        <taxon>Pseudomonadota</taxon>
        <taxon>Betaproteobacteria</taxon>
        <taxon>Nitrosomonadales</taxon>
        <taxon>Nitrosomonadaceae</taxon>
        <taxon>Nitrosomonas</taxon>
    </lineage>
</organism>
<sequence length="76" mass="9049">MLSKFVKQVRMNNRVRYRLKLRDLEKYDETVVFQALTGVSRKCDQLVGYFLVKLRSKDAFFRKIPGRFIITAVSIF</sequence>
<reference evidence="1 2" key="1">
    <citation type="submission" date="2017-08" db="EMBL/GenBank/DDBJ databases">
        <authorList>
            <person name="de Groot N.N."/>
        </authorList>
    </citation>
    <scope>NUCLEOTIDE SEQUENCE [LARGE SCALE GENOMIC DNA]</scope>
    <source>
        <strain evidence="1 2">Nm15</strain>
    </source>
</reference>
<name>A0A285BVA3_9PROT</name>
<dbReference type="Proteomes" id="UP000242498">
    <property type="component" value="Chromosome I"/>
</dbReference>
<evidence type="ECO:0000313" key="2">
    <source>
        <dbReference type="Proteomes" id="UP000242498"/>
    </source>
</evidence>
<gene>
    <name evidence="1" type="ORF">SAMN06296273_0661</name>
</gene>
<proteinExistence type="predicted"/>
<accession>A0A285BVA3</accession>